<sequence length="92" mass="10637">VEKCIVVCTVEAIESEMGWYYLSCKVCSKKVQYERGFVFLTKLCIVFFFNRYKLHLVVLDHTGNSKFLLFDHLALQLVNQPCIELTGPITDV</sequence>
<evidence type="ECO:0000313" key="2">
    <source>
        <dbReference type="Proteomes" id="UP000886595"/>
    </source>
</evidence>
<dbReference type="InterPro" id="IPR012340">
    <property type="entry name" value="NA-bd_OB-fold"/>
</dbReference>
<dbReference type="OrthoDB" id="1103146at2759"/>
<dbReference type="AlphaFoldDB" id="A0A8X7NZP9"/>
<feature type="non-terminal residue" evidence="1">
    <location>
        <position position="92"/>
    </location>
</feature>
<evidence type="ECO:0000313" key="1">
    <source>
        <dbReference type="EMBL" id="KAG2242410.1"/>
    </source>
</evidence>
<dbReference type="Proteomes" id="UP000886595">
    <property type="component" value="Unassembled WGS sequence"/>
</dbReference>
<name>A0A8X7NZP9_BRACI</name>
<protein>
    <recommendedName>
        <fullName evidence="3">Replication factor A C-terminal domain-containing protein</fullName>
    </recommendedName>
</protein>
<feature type="non-terminal residue" evidence="1">
    <location>
        <position position="1"/>
    </location>
</feature>
<keyword evidence="2" id="KW-1185">Reference proteome</keyword>
<dbReference type="Gene3D" id="2.40.50.140">
    <property type="entry name" value="Nucleic acid-binding proteins"/>
    <property type="match status" value="1"/>
</dbReference>
<gene>
    <name evidence="1" type="ORF">Bca52824_095748</name>
</gene>
<reference evidence="1 2" key="1">
    <citation type="submission" date="2020-02" db="EMBL/GenBank/DDBJ databases">
        <authorList>
            <person name="Ma Q."/>
            <person name="Huang Y."/>
            <person name="Song X."/>
            <person name="Pei D."/>
        </authorList>
    </citation>
    <scope>NUCLEOTIDE SEQUENCE [LARGE SCALE GENOMIC DNA]</scope>
    <source>
        <strain evidence="1">Sxm20200214</strain>
        <tissue evidence="1">Leaf</tissue>
    </source>
</reference>
<dbReference type="EMBL" id="JAAMPC010000498">
    <property type="protein sequence ID" value="KAG2242410.1"/>
    <property type="molecule type" value="Genomic_DNA"/>
</dbReference>
<dbReference type="SUPFAM" id="SSF50249">
    <property type="entry name" value="Nucleic acid-binding proteins"/>
    <property type="match status" value="1"/>
</dbReference>
<comment type="caution">
    <text evidence="1">The sequence shown here is derived from an EMBL/GenBank/DDBJ whole genome shotgun (WGS) entry which is preliminary data.</text>
</comment>
<evidence type="ECO:0008006" key="3">
    <source>
        <dbReference type="Google" id="ProtNLM"/>
    </source>
</evidence>
<proteinExistence type="predicted"/>
<accession>A0A8X7NZP9</accession>
<organism evidence="1 2">
    <name type="scientific">Brassica carinata</name>
    <name type="common">Ethiopian mustard</name>
    <name type="synonym">Abyssinian cabbage</name>
    <dbReference type="NCBI Taxonomy" id="52824"/>
    <lineage>
        <taxon>Eukaryota</taxon>
        <taxon>Viridiplantae</taxon>
        <taxon>Streptophyta</taxon>
        <taxon>Embryophyta</taxon>
        <taxon>Tracheophyta</taxon>
        <taxon>Spermatophyta</taxon>
        <taxon>Magnoliopsida</taxon>
        <taxon>eudicotyledons</taxon>
        <taxon>Gunneridae</taxon>
        <taxon>Pentapetalae</taxon>
        <taxon>rosids</taxon>
        <taxon>malvids</taxon>
        <taxon>Brassicales</taxon>
        <taxon>Brassicaceae</taxon>
        <taxon>Brassiceae</taxon>
        <taxon>Brassica</taxon>
    </lineage>
</organism>